<accession>A0AC35UBK6</accession>
<dbReference type="Proteomes" id="UP000095286">
    <property type="component" value="Unplaced"/>
</dbReference>
<name>A0AC35UBK6_9BILA</name>
<sequence>MPLSKDSDCVLEFARAYDNYLYKSPKLFRVYLGQTNEHIIPQRDVLHFHQIVSPGAKETNDMRFFVTCTTPIKLLGKYSDAIKQTGDMFLIPSIRTADKHFKFAMPKTCFRSLNYAAIIPLRKSNQITVNLKIRNNEATKYVYKNESLTIQTSLGTRQFILANYYPDFTNCSFEIDSNEPIMIQLVSPLATNCMGKNNCKQDSPTDYTTYFVKHVVEEECDEIMKDDAWSCRSRSHRSKSF</sequence>
<dbReference type="WBParaSite" id="RSKR_0000997550.1">
    <property type="protein sequence ID" value="RSKR_0000997550.1"/>
    <property type="gene ID" value="RSKR_0000997550"/>
</dbReference>
<organism evidence="1 2">
    <name type="scientific">Rhabditophanes sp. KR3021</name>
    <dbReference type="NCBI Taxonomy" id="114890"/>
    <lineage>
        <taxon>Eukaryota</taxon>
        <taxon>Metazoa</taxon>
        <taxon>Ecdysozoa</taxon>
        <taxon>Nematoda</taxon>
        <taxon>Chromadorea</taxon>
        <taxon>Rhabditida</taxon>
        <taxon>Tylenchina</taxon>
        <taxon>Panagrolaimomorpha</taxon>
        <taxon>Strongyloidoidea</taxon>
        <taxon>Alloionematidae</taxon>
        <taxon>Rhabditophanes</taxon>
    </lineage>
</organism>
<evidence type="ECO:0000313" key="2">
    <source>
        <dbReference type="WBParaSite" id="RSKR_0000997550.1"/>
    </source>
</evidence>
<reference evidence="2" key="1">
    <citation type="submission" date="2016-11" db="UniProtKB">
        <authorList>
            <consortium name="WormBaseParasite"/>
        </authorList>
    </citation>
    <scope>IDENTIFICATION</scope>
    <source>
        <strain evidence="2">KR3021</strain>
    </source>
</reference>
<evidence type="ECO:0000313" key="1">
    <source>
        <dbReference type="Proteomes" id="UP000095286"/>
    </source>
</evidence>
<proteinExistence type="predicted"/>
<protein>
    <submittedName>
        <fullName evidence="2">IgGFc_binding domain-containing protein</fullName>
    </submittedName>
</protein>